<feature type="transmembrane region" description="Helical" evidence="2">
    <location>
        <begin position="12"/>
        <end position="36"/>
    </location>
</feature>
<dbReference type="RefSeq" id="WP_307232950.1">
    <property type="nucleotide sequence ID" value="NZ_JAUSVF010000001.1"/>
</dbReference>
<feature type="transmembrane region" description="Helical" evidence="2">
    <location>
        <begin position="48"/>
        <end position="68"/>
    </location>
</feature>
<feature type="region of interest" description="Disordered" evidence="1">
    <location>
        <begin position="109"/>
        <end position="129"/>
    </location>
</feature>
<proteinExistence type="predicted"/>
<sequence>MSHVTDLPVWVAAIVCVLLLAGSALTLIGAIGLLRLDTIYRRLHAPTLGASGGALLISLASMICFAVLQSRWIFHEVLIVSFVVLTTPVTMMMLGQSALYRDRVENRKDVPSKANGEPIDPELNKGADV</sequence>
<protein>
    <submittedName>
        <fullName evidence="3">Multicomponent K+:H+ antiporter subunit G</fullName>
    </submittedName>
</protein>
<comment type="caution">
    <text evidence="3">The sequence shown here is derived from an EMBL/GenBank/DDBJ whole genome shotgun (WGS) entry which is preliminary data.</text>
</comment>
<dbReference type="Proteomes" id="UP001230207">
    <property type="component" value="Unassembled WGS sequence"/>
</dbReference>
<dbReference type="Pfam" id="PF03334">
    <property type="entry name" value="PhaG_MnhG_YufB"/>
    <property type="match status" value="1"/>
</dbReference>
<keyword evidence="2" id="KW-0472">Membrane</keyword>
<dbReference type="PANTHER" id="PTHR34703">
    <property type="entry name" value="ANTIPORTER SUBUNIT MNHG2-RELATED"/>
    <property type="match status" value="1"/>
</dbReference>
<gene>
    <name evidence="3" type="ORF">QO002_004074</name>
</gene>
<evidence type="ECO:0000256" key="1">
    <source>
        <dbReference type="SAM" id="MobiDB-lite"/>
    </source>
</evidence>
<organism evidence="3 4">
    <name type="scientific">Pararhizobium capsulatum DSM 1112</name>
    <dbReference type="NCBI Taxonomy" id="1121113"/>
    <lineage>
        <taxon>Bacteria</taxon>
        <taxon>Pseudomonadati</taxon>
        <taxon>Pseudomonadota</taxon>
        <taxon>Alphaproteobacteria</taxon>
        <taxon>Hyphomicrobiales</taxon>
        <taxon>Rhizobiaceae</taxon>
        <taxon>Rhizobium/Agrobacterium group</taxon>
        <taxon>Pararhizobium</taxon>
    </lineage>
</organism>
<evidence type="ECO:0000313" key="3">
    <source>
        <dbReference type="EMBL" id="MDQ0321936.1"/>
    </source>
</evidence>
<reference evidence="3 4" key="1">
    <citation type="submission" date="2023-07" db="EMBL/GenBank/DDBJ databases">
        <title>Genomic Encyclopedia of Type Strains, Phase IV (KMG-IV): sequencing the most valuable type-strain genomes for metagenomic binning, comparative biology and taxonomic classification.</title>
        <authorList>
            <person name="Goeker M."/>
        </authorList>
    </citation>
    <scope>NUCLEOTIDE SEQUENCE [LARGE SCALE GENOMIC DNA]</scope>
    <source>
        <strain evidence="3 4">DSM 1112</strain>
    </source>
</reference>
<keyword evidence="2" id="KW-0812">Transmembrane</keyword>
<evidence type="ECO:0000313" key="4">
    <source>
        <dbReference type="Proteomes" id="UP001230207"/>
    </source>
</evidence>
<accession>A0ABU0BW92</accession>
<dbReference type="EMBL" id="JAUSVF010000001">
    <property type="protein sequence ID" value="MDQ0321936.1"/>
    <property type="molecule type" value="Genomic_DNA"/>
</dbReference>
<name>A0ABU0BW92_9HYPH</name>
<keyword evidence="4" id="KW-1185">Reference proteome</keyword>
<dbReference type="PANTHER" id="PTHR34703:SF1">
    <property type="entry name" value="ANTIPORTER SUBUNIT MNHG2-RELATED"/>
    <property type="match status" value="1"/>
</dbReference>
<dbReference type="InterPro" id="IPR005133">
    <property type="entry name" value="PhaG_MnhG_YufB"/>
</dbReference>
<feature type="transmembrane region" description="Helical" evidence="2">
    <location>
        <begin position="74"/>
        <end position="94"/>
    </location>
</feature>
<keyword evidence="2" id="KW-1133">Transmembrane helix</keyword>
<dbReference type="NCBIfam" id="TIGR01300">
    <property type="entry name" value="CPA3_mnhG_phaG"/>
    <property type="match status" value="1"/>
</dbReference>
<evidence type="ECO:0000256" key="2">
    <source>
        <dbReference type="SAM" id="Phobius"/>
    </source>
</evidence>